<dbReference type="RefSeq" id="WP_067633724.1">
    <property type="nucleotide sequence ID" value="NZ_CP013213.1"/>
</dbReference>
<accession>A0A0X8H1P8</accession>
<gene>
    <name evidence="1" type="ORF">AOC36_09610</name>
</gene>
<protein>
    <submittedName>
        <fullName evidence="1">Uncharacterized protein</fullName>
    </submittedName>
</protein>
<dbReference type="Proteomes" id="UP000063781">
    <property type="component" value="Chromosome"/>
</dbReference>
<evidence type="ECO:0000313" key="2">
    <source>
        <dbReference type="Proteomes" id="UP000063781"/>
    </source>
</evidence>
<organism evidence="1 2">
    <name type="scientific">Erysipelothrix larvae</name>
    <dbReference type="NCBI Taxonomy" id="1514105"/>
    <lineage>
        <taxon>Bacteria</taxon>
        <taxon>Bacillati</taxon>
        <taxon>Bacillota</taxon>
        <taxon>Erysipelotrichia</taxon>
        <taxon>Erysipelotrichales</taxon>
        <taxon>Erysipelotrichaceae</taxon>
        <taxon>Erysipelothrix</taxon>
    </lineage>
</organism>
<proteinExistence type="predicted"/>
<dbReference type="KEGG" id="erl:AOC36_09610"/>
<dbReference type="STRING" id="1514105.AOC36_09610"/>
<evidence type="ECO:0000313" key="1">
    <source>
        <dbReference type="EMBL" id="AMC94229.1"/>
    </source>
</evidence>
<name>A0A0X8H1P8_9FIRM</name>
<dbReference type="AlphaFoldDB" id="A0A0X8H1P8"/>
<dbReference type="EMBL" id="CP013213">
    <property type="protein sequence ID" value="AMC94229.1"/>
    <property type="molecule type" value="Genomic_DNA"/>
</dbReference>
<sequence>MMNKIKLNVETKEVKTINLSEIEAGQVVMKDDAFYLCHKDDRGELKLMSLSTEVPISKSITIFSASGWIPCDATLTVSASDEV</sequence>
<reference evidence="1 2" key="1">
    <citation type="submission" date="2015-10" db="EMBL/GenBank/DDBJ databases">
        <title>Erysipelothrix larvae sp. LV19 isolated from the larval gut of the rhinoceros beetle, Trypoxylus dichotomus.</title>
        <authorList>
            <person name="Lim S."/>
            <person name="Kim B.-C."/>
        </authorList>
    </citation>
    <scope>NUCLEOTIDE SEQUENCE [LARGE SCALE GENOMIC DNA]</scope>
    <source>
        <strain evidence="1 2">LV19</strain>
    </source>
</reference>
<keyword evidence="2" id="KW-1185">Reference proteome</keyword>